<dbReference type="Proteomes" id="UP000323956">
    <property type="component" value="Unassembled WGS sequence"/>
</dbReference>
<organism evidence="10 11">
    <name type="scientific">Paracoccus thiocyanatus</name>
    <dbReference type="NCBI Taxonomy" id="34006"/>
    <lineage>
        <taxon>Bacteria</taxon>
        <taxon>Pseudomonadati</taxon>
        <taxon>Pseudomonadota</taxon>
        <taxon>Alphaproteobacteria</taxon>
        <taxon>Rhodobacterales</taxon>
        <taxon>Paracoccaceae</taxon>
        <taxon>Paracoccus</taxon>
    </lineage>
</organism>
<feature type="transmembrane region" description="Helical" evidence="8">
    <location>
        <begin position="388"/>
        <end position="410"/>
    </location>
</feature>
<evidence type="ECO:0000256" key="5">
    <source>
        <dbReference type="ARBA" id="ARBA00022692"/>
    </source>
</evidence>
<feature type="transmembrane region" description="Helical" evidence="8">
    <location>
        <begin position="283"/>
        <end position="304"/>
    </location>
</feature>
<proteinExistence type="inferred from homology"/>
<gene>
    <name evidence="10" type="ORF">SAMN05421641_11555</name>
</gene>
<feature type="domain" description="ABC transmembrane type-1" evidence="9">
    <location>
        <begin position="97"/>
        <end position="296"/>
    </location>
</feature>
<keyword evidence="6 8" id="KW-1133">Transmembrane helix</keyword>
<dbReference type="SUPFAM" id="SSF161098">
    <property type="entry name" value="MetI-like"/>
    <property type="match status" value="2"/>
</dbReference>
<feature type="transmembrane region" description="Helical" evidence="8">
    <location>
        <begin position="41"/>
        <end position="71"/>
    </location>
</feature>
<dbReference type="AlphaFoldDB" id="A0A1N6W168"/>
<comment type="similarity">
    <text evidence="8">Belongs to the binding-protein-dependent transport system permease family.</text>
</comment>
<keyword evidence="7 8" id="KW-0472">Membrane</keyword>
<evidence type="ECO:0000313" key="11">
    <source>
        <dbReference type="Proteomes" id="UP000323956"/>
    </source>
</evidence>
<reference evidence="10 11" key="1">
    <citation type="submission" date="2017-01" db="EMBL/GenBank/DDBJ databases">
        <authorList>
            <person name="Varghese N."/>
            <person name="Submissions S."/>
        </authorList>
    </citation>
    <scope>NUCLEOTIDE SEQUENCE [LARGE SCALE GENOMIC DNA]</scope>
    <source>
        <strain evidence="10 11">ATCC 700171</strain>
    </source>
</reference>
<evidence type="ECO:0000313" key="10">
    <source>
        <dbReference type="EMBL" id="SIQ83814.1"/>
    </source>
</evidence>
<dbReference type="Pfam" id="PF00528">
    <property type="entry name" value="BPD_transp_1"/>
    <property type="match status" value="2"/>
</dbReference>
<evidence type="ECO:0000256" key="2">
    <source>
        <dbReference type="ARBA" id="ARBA00022448"/>
    </source>
</evidence>
<keyword evidence="2 8" id="KW-0813">Transport</keyword>
<dbReference type="InterPro" id="IPR035906">
    <property type="entry name" value="MetI-like_sf"/>
</dbReference>
<evidence type="ECO:0000256" key="6">
    <source>
        <dbReference type="ARBA" id="ARBA00022989"/>
    </source>
</evidence>
<dbReference type="Gene3D" id="1.10.3720.10">
    <property type="entry name" value="MetI-like"/>
    <property type="match status" value="2"/>
</dbReference>
<feature type="transmembrane region" description="Helical" evidence="8">
    <location>
        <begin position="133"/>
        <end position="156"/>
    </location>
</feature>
<name>A0A1N6W168_9RHOB</name>
<protein>
    <submittedName>
        <fullName evidence="10">Iron(III) transport system permease protein</fullName>
    </submittedName>
</protein>
<evidence type="ECO:0000256" key="8">
    <source>
        <dbReference type="RuleBase" id="RU363032"/>
    </source>
</evidence>
<evidence type="ECO:0000256" key="7">
    <source>
        <dbReference type="ARBA" id="ARBA00023136"/>
    </source>
</evidence>
<feature type="domain" description="ABC transmembrane type-1" evidence="9">
    <location>
        <begin position="384"/>
        <end position="581"/>
    </location>
</feature>
<evidence type="ECO:0000256" key="3">
    <source>
        <dbReference type="ARBA" id="ARBA00022475"/>
    </source>
</evidence>
<dbReference type="RefSeq" id="WP_223191426.1">
    <property type="nucleotide sequence ID" value="NZ_FTMK01000015.1"/>
</dbReference>
<dbReference type="PROSITE" id="PS50928">
    <property type="entry name" value="ABC_TM1"/>
    <property type="match status" value="2"/>
</dbReference>
<keyword evidence="5 8" id="KW-0812">Transmembrane</keyword>
<dbReference type="EMBL" id="FTMK01000015">
    <property type="protein sequence ID" value="SIQ83814.1"/>
    <property type="molecule type" value="Genomic_DNA"/>
</dbReference>
<dbReference type="InterPro" id="IPR000515">
    <property type="entry name" value="MetI-like"/>
</dbReference>
<evidence type="ECO:0000259" key="9">
    <source>
        <dbReference type="PROSITE" id="PS50928"/>
    </source>
</evidence>
<feature type="transmembrane region" description="Helical" evidence="8">
    <location>
        <begin position="101"/>
        <end position="121"/>
    </location>
</feature>
<comment type="subcellular location">
    <subcellularLocation>
        <location evidence="1">Cell inner membrane</location>
        <topology evidence="1">Multi-pass membrane protein</topology>
    </subcellularLocation>
    <subcellularLocation>
        <location evidence="8">Cell membrane</location>
        <topology evidence="8">Multi-pass membrane protein</topology>
    </subcellularLocation>
</comment>
<dbReference type="CDD" id="cd06261">
    <property type="entry name" value="TM_PBP2"/>
    <property type="match status" value="2"/>
</dbReference>
<dbReference type="GO" id="GO:0005886">
    <property type="term" value="C:plasma membrane"/>
    <property type="evidence" value="ECO:0007669"/>
    <property type="project" value="UniProtKB-SubCell"/>
</dbReference>
<dbReference type="GO" id="GO:0055085">
    <property type="term" value="P:transmembrane transport"/>
    <property type="evidence" value="ECO:0007669"/>
    <property type="project" value="InterPro"/>
</dbReference>
<dbReference type="PANTHER" id="PTHR43357:SF4">
    <property type="entry name" value="INNER MEMBRANE ABC TRANSPORTER PERMEASE PROTEIN YDCV"/>
    <property type="match status" value="1"/>
</dbReference>
<accession>A0A1N6W168</accession>
<dbReference type="PANTHER" id="PTHR43357">
    <property type="entry name" value="INNER MEMBRANE ABC TRANSPORTER PERMEASE PROTEIN YDCV"/>
    <property type="match status" value="1"/>
</dbReference>
<sequence>MIDRTRAAGVVRVVPNPDGDFMQDSSHLQTGRRGFTLFPRLSGAAAAGILIAIFLMAFLVLPVAQVIYVAFLDARSGAFTLQNFQDFFNTTLFRESFVNSFYVSAMSVVVATAIALPLAYITTRFNFAGTAAIQALGIIPLIMPPFVGAVAMSLLFGRNGSINLLLNQYLGFRIPFMEGLNGVILVQSIHYFPFILINLSASLRNIDRSMEEAAQNLGSHGMRMFRRIVFPLAMPGYLAGAALVFIKVFDDLGTPLLLNVNNMLAPQAYLRITGVGINDPMGYVISFILVAFSVFSLWASFLFMRGKDYATVQKGGGGLSRRDLKPREKLLAWAVILFILALVLSPHVGLLLLAFGTIWSFAPLPDGFTVQHFATIFTQSSQYVWNTLIYAGSAAVIDVVLGVGIAYIVIRTGLPGRKWLDYMATAALAVPGVVLGIGYLRMFHGIQLPFGLGQMSSFWGIIIVALAVRRLPYALRACMAALQQVSLSLEEAAESLGASRASTIRRIVVPLMAGGILAGFVTSFATAAVELSATIMLVGRSSDAPLAYGIYLYMQSPAGRGPGAALGILAVVIVALGTYLSQRIIERERRRQTMNGEPR</sequence>
<feature type="transmembrane region" description="Helical" evidence="8">
    <location>
        <begin position="422"/>
        <end position="440"/>
    </location>
</feature>
<keyword evidence="3" id="KW-1003">Cell membrane</keyword>
<feature type="transmembrane region" description="Helical" evidence="8">
    <location>
        <begin position="330"/>
        <end position="359"/>
    </location>
</feature>
<feature type="transmembrane region" description="Helical" evidence="8">
    <location>
        <begin position="228"/>
        <end position="249"/>
    </location>
</feature>
<feature type="transmembrane region" description="Helical" evidence="8">
    <location>
        <begin position="563"/>
        <end position="581"/>
    </location>
</feature>
<feature type="transmembrane region" description="Helical" evidence="8">
    <location>
        <begin position="507"/>
        <end position="529"/>
    </location>
</feature>
<evidence type="ECO:0000256" key="1">
    <source>
        <dbReference type="ARBA" id="ARBA00004429"/>
    </source>
</evidence>
<feature type="transmembrane region" description="Helical" evidence="8">
    <location>
        <begin position="446"/>
        <end position="468"/>
    </location>
</feature>
<keyword evidence="4" id="KW-0997">Cell inner membrane</keyword>
<evidence type="ECO:0000256" key="4">
    <source>
        <dbReference type="ARBA" id="ARBA00022519"/>
    </source>
</evidence>
<feature type="transmembrane region" description="Helical" evidence="8">
    <location>
        <begin position="176"/>
        <end position="199"/>
    </location>
</feature>